<dbReference type="EMBL" id="JAAWWK010000002">
    <property type="protein sequence ID" value="NKI16876.1"/>
    <property type="molecule type" value="Genomic_DNA"/>
</dbReference>
<accession>A0ABX1GD69</accession>
<keyword evidence="3" id="KW-1185">Reference proteome</keyword>
<feature type="signal peptide" evidence="1">
    <location>
        <begin position="1"/>
        <end position="23"/>
    </location>
</feature>
<proteinExistence type="predicted"/>
<reference evidence="2 3" key="1">
    <citation type="submission" date="2020-04" db="EMBL/GenBank/DDBJ databases">
        <authorList>
            <person name="Yoon J."/>
        </authorList>
    </citation>
    <scope>NUCLEOTIDE SEQUENCE [LARGE SCALE GENOMIC DNA]</scope>
    <source>
        <strain evidence="2 3">KMU-166</strain>
    </source>
</reference>
<evidence type="ECO:0000313" key="2">
    <source>
        <dbReference type="EMBL" id="NKI16876.1"/>
    </source>
</evidence>
<feature type="chain" id="PRO_5046403652" description="DUF732 domain-containing protein" evidence="1">
    <location>
        <begin position="24"/>
        <end position="116"/>
    </location>
</feature>
<sequence length="116" mass="13309">MKALRVSLACYLFAVIAATPAYSAQDRFSNAHRQMQRYFEHEPAFATHKAMWLRHNRLLLSADIERVKPKKLAKTACGLLLRNGFTGMDLAVAVSDHRELLRGNRFDAVKELYCER</sequence>
<protein>
    <recommendedName>
        <fullName evidence="4">DUF732 domain-containing protein</fullName>
    </recommendedName>
</protein>
<gene>
    <name evidence="2" type="ORF">HCU74_05510</name>
</gene>
<name>A0ABX1GD69_9GAMM</name>
<keyword evidence="1" id="KW-0732">Signal</keyword>
<dbReference type="RefSeq" id="WP_168449421.1">
    <property type="nucleotide sequence ID" value="NZ_JAAWWK010000002.1"/>
</dbReference>
<evidence type="ECO:0008006" key="4">
    <source>
        <dbReference type="Google" id="ProtNLM"/>
    </source>
</evidence>
<comment type="caution">
    <text evidence="2">The sequence shown here is derived from an EMBL/GenBank/DDBJ whole genome shotgun (WGS) entry which is preliminary data.</text>
</comment>
<evidence type="ECO:0000313" key="3">
    <source>
        <dbReference type="Proteomes" id="UP000765845"/>
    </source>
</evidence>
<evidence type="ECO:0000256" key="1">
    <source>
        <dbReference type="SAM" id="SignalP"/>
    </source>
</evidence>
<organism evidence="2 3">
    <name type="scientific">Spongiibacter thalassae</name>
    <dbReference type="NCBI Taxonomy" id="2721624"/>
    <lineage>
        <taxon>Bacteria</taxon>
        <taxon>Pseudomonadati</taxon>
        <taxon>Pseudomonadota</taxon>
        <taxon>Gammaproteobacteria</taxon>
        <taxon>Cellvibrionales</taxon>
        <taxon>Spongiibacteraceae</taxon>
        <taxon>Spongiibacter</taxon>
    </lineage>
</organism>
<dbReference type="Proteomes" id="UP000765845">
    <property type="component" value="Unassembled WGS sequence"/>
</dbReference>